<dbReference type="GO" id="GO:0003712">
    <property type="term" value="F:transcription coregulator activity"/>
    <property type="evidence" value="ECO:0007669"/>
    <property type="project" value="TreeGrafter"/>
</dbReference>
<dbReference type="InterPro" id="IPR029199">
    <property type="entry name" value="THRAP3_BCLAF1"/>
</dbReference>
<sequence length="995" mass="113822">MKGALQFKCFILFVCYCRVSPRRQDGRRFPWDDPDFNPQQVLADLGRLPGEDQWVRFMDEIHPDGPEGHRRPVSPGLHRLDHHLPSEEFHRRRIPPAPHELGYAERRRLSPHDGRGCGRGKGSGSEGLPHSPQRLPREKLPSLAPQHPHYSPDHHQIVSSAGWRREEQDQSQGRSRDRSPRERVQGGGKGERRGGDFPGPYGDRSRDDMHREKSTISDRNRREADEAVHPGYGKETEFRVRRPSLERPREGYGGGGPRGRRGPSGSHDGQGPGTLIVEHDHGIINSRGPELYDNQRGRGPDQSPSHDRFSHRHHRARATEERFRKSGSRSNTREEARGRLDHEERRGPVHEERRGPVHEERRGPVHEARRGPVHEARRGPVHEARRGPVHEARRGPVHEARRGPVHEERRGPVHEERRGPVQEERRGPVHEERRGPVHEERRGPVHEERRGPVHEERRGPVHEERRGPVHEERRGPVHEERRGPVHEERRGPVHEERRGPVHEERRGPVHEERRGPVHEARRGPVHEERRGPIHESRRSPDRHGRASPMGFQDRGSPTEPRARNSAFRGERGAPAQGGKRQMGPSMNQPQPLIQGMQGYRPRDAIPQHSPPEHQGYQPRGGVWDMEPREEAPGWAEVSDKEPRCEKDRGPGPRGGRPPAQGRMDPRKPQHSDLYPNWNQQQNDMRMPRLGAGEKETLTIKVDMNRPVGQNSQLCYSSDRQLSLDLVNVGRQRLDFLPMLEHSGTYRESAMHSGTFAQEIITLVHQVKEHYFRADGVTLNERFSGPQDGGLPEEEEQEEEGPTLNRLFNMSMSEPDMEPVFSKVGRMQRQQQAVRDPGDLRHDLERRRQERLEGVKVTIPGGRLSQHPLAAGSDHQGGYGREEDEEQEGFSGWSGPPRRGRRWPGDMGGQRRGGMIRQDMGDQQRNNWPPNSPCNLPGSTRQQNHNINGQLVPQNISMYSQCKPGNRNEKVQCVVIHRPVQRTTTSQPCSVTSVIH</sequence>
<name>A0A8C7CRA1_ONCKI</name>
<feature type="compositionally biased region" description="Basic and acidic residues" evidence="2">
    <location>
        <begin position="163"/>
        <end position="195"/>
    </location>
</feature>
<feature type="chain" id="PRO_5034161522" evidence="3">
    <location>
        <begin position="22"/>
        <end position="995"/>
    </location>
</feature>
<dbReference type="Pfam" id="PF15440">
    <property type="entry name" value="THRAP3_BCLAF1"/>
    <property type="match status" value="1"/>
</dbReference>
<dbReference type="GeneTree" id="ENSGT00950000183163"/>
<evidence type="ECO:0000256" key="1">
    <source>
        <dbReference type="ARBA" id="ARBA00006481"/>
    </source>
</evidence>
<evidence type="ECO:0000256" key="3">
    <source>
        <dbReference type="SAM" id="SignalP"/>
    </source>
</evidence>
<feature type="compositionally biased region" description="Basic and acidic residues" evidence="2">
    <location>
        <begin position="60"/>
        <end position="70"/>
    </location>
</feature>
<evidence type="ECO:0000313" key="5">
    <source>
        <dbReference type="Proteomes" id="UP000694557"/>
    </source>
</evidence>
<proteinExistence type="inferred from homology"/>
<evidence type="ECO:0000313" key="4">
    <source>
        <dbReference type="Ensembl" id="ENSOKIP00005006725.1"/>
    </source>
</evidence>
<feature type="compositionally biased region" description="Basic and acidic residues" evidence="2">
    <location>
        <begin position="625"/>
        <end position="650"/>
    </location>
</feature>
<feature type="compositionally biased region" description="Basic and acidic residues" evidence="2">
    <location>
        <begin position="331"/>
        <end position="544"/>
    </location>
</feature>
<feature type="region of interest" description="Disordered" evidence="2">
    <location>
        <begin position="779"/>
        <end position="801"/>
    </location>
</feature>
<feature type="region of interest" description="Disordered" evidence="2">
    <location>
        <begin position="861"/>
        <end position="925"/>
    </location>
</feature>
<dbReference type="Ensembl" id="ENSOKIT00005007195.1">
    <property type="protein sequence ID" value="ENSOKIP00005006725.1"/>
    <property type="gene ID" value="ENSOKIG00005003130.1"/>
</dbReference>
<reference evidence="4" key="1">
    <citation type="submission" date="2025-08" db="UniProtKB">
        <authorList>
            <consortium name="Ensembl"/>
        </authorList>
    </citation>
    <scope>IDENTIFICATION</scope>
</reference>
<gene>
    <name evidence="4" type="primary">LOC109883730</name>
</gene>
<feature type="signal peptide" evidence="3">
    <location>
        <begin position="1"/>
        <end position="21"/>
    </location>
</feature>
<feature type="compositionally biased region" description="Basic and acidic residues" evidence="2">
    <location>
        <begin position="102"/>
        <end position="116"/>
    </location>
</feature>
<feature type="region of interest" description="Disordered" evidence="2">
    <location>
        <begin position="60"/>
        <end position="679"/>
    </location>
</feature>
<dbReference type="Proteomes" id="UP000694557">
    <property type="component" value="Unassembled WGS sequence"/>
</dbReference>
<dbReference type="PANTHER" id="PTHR15268:SF17">
    <property type="entry name" value="BCLAF1 AND THRAP3 FAMILY MEMBER 3"/>
    <property type="match status" value="1"/>
</dbReference>
<evidence type="ECO:0000256" key="2">
    <source>
        <dbReference type="SAM" id="MobiDB-lite"/>
    </source>
</evidence>
<feature type="compositionally biased region" description="Basic and acidic residues" evidence="2">
    <location>
        <begin position="203"/>
        <end position="250"/>
    </location>
</feature>
<feature type="compositionally biased region" description="Basic and acidic residues" evidence="2">
    <location>
        <begin position="293"/>
        <end position="308"/>
    </location>
</feature>
<dbReference type="GO" id="GO:0016592">
    <property type="term" value="C:mediator complex"/>
    <property type="evidence" value="ECO:0007669"/>
    <property type="project" value="TreeGrafter"/>
</dbReference>
<accession>A0A8C7CRA1</accession>
<feature type="compositionally biased region" description="Basic and acidic residues" evidence="2">
    <location>
        <begin position="78"/>
        <end position="90"/>
    </location>
</feature>
<dbReference type="PANTHER" id="PTHR15268">
    <property type="entry name" value="THRAP3/BCLAF1"/>
    <property type="match status" value="1"/>
</dbReference>
<comment type="similarity">
    <text evidence="1">Belongs to the BCLAF1/THRAP3 family.</text>
</comment>
<reference evidence="4" key="2">
    <citation type="submission" date="2025-09" db="UniProtKB">
        <authorList>
            <consortium name="Ensembl"/>
        </authorList>
    </citation>
    <scope>IDENTIFICATION</scope>
</reference>
<feature type="compositionally biased region" description="Acidic residues" evidence="2">
    <location>
        <begin position="790"/>
        <end position="800"/>
    </location>
</feature>
<keyword evidence="3" id="KW-0732">Signal</keyword>
<protein>
    <submittedName>
        <fullName evidence="4">Uncharacterized LOC109883730</fullName>
    </submittedName>
</protein>
<dbReference type="GO" id="GO:0045944">
    <property type="term" value="P:positive regulation of transcription by RNA polymerase II"/>
    <property type="evidence" value="ECO:0007669"/>
    <property type="project" value="TreeGrafter"/>
</dbReference>
<dbReference type="AlphaFoldDB" id="A0A8C7CRA1"/>
<keyword evidence="5" id="KW-1185">Reference proteome</keyword>
<organism evidence="4 5">
    <name type="scientific">Oncorhynchus kisutch</name>
    <name type="common">Coho salmon</name>
    <name type="synonym">Salmo kisutch</name>
    <dbReference type="NCBI Taxonomy" id="8019"/>
    <lineage>
        <taxon>Eukaryota</taxon>
        <taxon>Metazoa</taxon>
        <taxon>Chordata</taxon>
        <taxon>Craniata</taxon>
        <taxon>Vertebrata</taxon>
        <taxon>Euteleostomi</taxon>
        <taxon>Actinopterygii</taxon>
        <taxon>Neopterygii</taxon>
        <taxon>Teleostei</taxon>
        <taxon>Protacanthopterygii</taxon>
        <taxon>Salmoniformes</taxon>
        <taxon>Salmonidae</taxon>
        <taxon>Salmoninae</taxon>
        <taxon>Oncorhynchus</taxon>
    </lineage>
</organism>
<dbReference type="GO" id="GO:0003677">
    <property type="term" value="F:DNA binding"/>
    <property type="evidence" value="ECO:0007669"/>
    <property type="project" value="TreeGrafter"/>
</dbReference>